<comment type="caution">
    <text evidence="2">The sequence shown here is derived from an EMBL/GenBank/DDBJ whole genome shotgun (WGS) entry which is preliminary data.</text>
</comment>
<dbReference type="InterPro" id="IPR036465">
    <property type="entry name" value="vWFA_dom_sf"/>
</dbReference>
<proteinExistence type="predicted"/>
<accession>A0A255ZWW8</accession>
<keyword evidence="3" id="KW-1185">Reference proteome</keyword>
<feature type="domain" description="DUF58" evidence="1">
    <location>
        <begin position="188"/>
        <end position="353"/>
    </location>
</feature>
<dbReference type="PANTHER" id="PTHR33608:SF3">
    <property type="entry name" value="SLR2013 PROTEIN"/>
    <property type="match status" value="1"/>
</dbReference>
<dbReference type="SUPFAM" id="SSF53300">
    <property type="entry name" value="vWA-like"/>
    <property type="match status" value="1"/>
</dbReference>
<dbReference type="OrthoDB" id="845740at2"/>
<dbReference type="EMBL" id="NOXX01000176">
    <property type="protein sequence ID" value="OYQ45926.1"/>
    <property type="molecule type" value="Genomic_DNA"/>
</dbReference>
<protein>
    <submittedName>
        <fullName evidence="2">DUF58 domain-containing protein</fullName>
    </submittedName>
</protein>
<dbReference type="InterPro" id="IPR002881">
    <property type="entry name" value="DUF58"/>
</dbReference>
<evidence type="ECO:0000259" key="1">
    <source>
        <dbReference type="Pfam" id="PF01882"/>
    </source>
</evidence>
<reference evidence="2 3" key="1">
    <citation type="submission" date="2017-07" db="EMBL/GenBank/DDBJ databases">
        <title>Flavobacterium cyanobacteriorum sp. nov., isolated from cyanobacterial aggregates in a eutrophic lake.</title>
        <authorList>
            <person name="Cai H."/>
        </authorList>
    </citation>
    <scope>NUCLEOTIDE SEQUENCE [LARGE SCALE GENOMIC DNA]</scope>
    <source>
        <strain evidence="2 3">TH167</strain>
    </source>
</reference>
<evidence type="ECO:0000313" key="2">
    <source>
        <dbReference type="EMBL" id="OYQ45926.1"/>
    </source>
</evidence>
<dbReference type="PANTHER" id="PTHR33608">
    <property type="entry name" value="BLL2464 PROTEIN"/>
    <property type="match status" value="1"/>
</dbReference>
<dbReference type="Proteomes" id="UP000216035">
    <property type="component" value="Unassembled WGS sequence"/>
</dbReference>
<dbReference type="AlphaFoldDB" id="A0A255ZWW8"/>
<sequence length="427" mass="49446">MALLIVLFVLSFFFSQLFYSAVLLSIFFCGLLGYEILRLFGLKKPIRVQRKVAEKISNGDKNPVQLLIQSTYNFPIQLKVIDELPFLLQIRNFSLEFQLNERERLTKTYEIKPLERGDYDFGNVITIAQTALGILARKQVHPLAQNTKSYPSFIQLKKYELIAATPQVHAYGIKKVRRIGQATEFEQIKDYVTGDDLKTINWKATAKRSQLMVNQYQEERSQNVYMLIDRGRVMKMPFDGLSLLDYAVNASLVLSSAILRKGDKAGLVSFAKFVDNKVPAERRAIHMQQILENLYNIDNKYQETDFGKLYTYVKTNVRQRSLLMIYTNFETRDGWQRQLKYLKGLAKSHLVVVIFFTNTELDKIAEKKANNLREIYDHAIAEKFAFEKRALAAELRKHGILTILTKPEDLTLNTLNKYLEIKSRGIL</sequence>
<dbReference type="Pfam" id="PF01882">
    <property type="entry name" value="DUF58"/>
    <property type="match status" value="1"/>
</dbReference>
<evidence type="ECO:0000313" key="3">
    <source>
        <dbReference type="Proteomes" id="UP000216035"/>
    </source>
</evidence>
<gene>
    <name evidence="2" type="ORF">CHX27_05490</name>
</gene>
<organism evidence="2 3">
    <name type="scientific">Flavobacterium aurantiibacter</name>
    <dbReference type="NCBI Taxonomy" id="2023067"/>
    <lineage>
        <taxon>Bacteria</taxon>
        <taxon>Pseudomonadati</taxon>
        <taxon>Bacteroidota</taxon>
        <taxon>Flavobacteriia</taxon>
        <taxon>Flavobacteriales</taxon>
        <taxon>Flavobacteriaceae</taxon>
        <taxon>Flavobacterium</taxon>
    </lineage>
</organism>
<name>A0A255ZWW8_9FLAO</name>